<dbReference type="EMBL" id="KE720910">
    <property type="protein sequence ID" value="ERF73972.1"/>
    <property type="molecule type" value="Genomic_DNA"/>
</dbReference>
<dbReference type="RefSeq" id="XP_007800377.1">
    <property type="nucleotide sequence ID" value="XM_007802186.1"/>
</dbReference>
<organism evidence="2 3">
    <name type="scientific">Endocarpon pusillum (strain Z07020 / HMAS-L-300199)</name>
    <name type="common">Lichen-forming fungus</name>
    <dbReference type="NCBI Taxonomy" id="1263415"/>
    <lineage>
        <taxon>Eukaryota</taxon>
        <taxon>Fungi</taxon>
        <taxon>Dikarya</taxon>
        <taxon>Ascomycota</taxon>
        <taxon>Pezizomycotina</taxon>
        <taxon>Eurotiomycetes</taxon>
        <taxon>Chaetothyriomycetidae</taxon>
        <taxon>Verrucariales</taxon>
        <taxon>Verrucariaceae</taxon>
        <taxon>Endocarpon</taxon>
    </lineage>
</organism>
<keyword evidence="3" id="KW-1185">Reference proteome</keyword>
<dbReference type="GeneID" id="19242703"/>
<accession>U1G920</accession>
<evidence type="ECO:0000313" key="2">
    <source>
        <dbReference type="EMBL" id="ERF73972.1"/>
    </source>
</evidence>
<name>U1G920_ENDPU</name>
<feature type="region of interest" description="Disordered" evidence="1">
    <location>
        <begin position="1"/>
        <end position="21"/>
    </location>
</feature>
<evidence type="ECO:0000256" key="1">
    <source>
        <dbReference type="SAM" id="MobiDB-lite"/>
    </source>
</evidence>
<dbReference type="HOGENOM" id="CLU_2558279_0_0_1"/>
<proteinExistence type="predicted"/>
<evidence type="ECO:0000313" key="3">
    <source>
        <dbReference type="Proteomes" id="UP000019373"/>
    </source>
</evidence>
<dbReference type="AlphaFoldDB" id="U1G920"/>
<sequence length="82" mass="9075">MAEKNVSGPPVPTARSPKPVSEALLNEKVREASLPSRHTNQRHAVSSLLPSFNELQKSHSALFTILTRSDRILGHRNETAKH</sequence>
<dbReference type="OrthoDB" id="1916310at2759"/>
<protein>
    <submittedName>
        <fullName evidence="2">Uncharacterized protein</fullName>
    </submittedName>
</protein>
<reference evidence="3" key="1">
    <citation type="journal article" date="2014" name="BMC Genomics">
        <title>Genome characteristics reveal the impact of lichenization on lichen-forming fungus Endocarpon pusillum Hedwig (Verrucariales, Ascomycota).</title>
        <authorList>
            <person name="Wang Y.-Y."/>
            <person name="Liu B."/>
            <person name="Zhang X.-Y."/>
            <person name="Zhou Q.-M."/>
            <person name="Zhang T."/>
            <person name="Li H."/>
            <person name="Yu Y.-F."/>
            <person name="Zhang X.-L."/>
            <person name="Hao X.-Y."/>
            <person name="Wang M."/>
            <person name="Wang L."/>
            <person name="Wei J.-C."/>
        </authorList>
    </citation>
    <scope>NUCLEOTIDE SEQUENCE [LARGE SCALE GENOMIC DNA]</scope>
    <source>
        <strain evidence="3">Z07020 / HMAS-L-300199</strain>
    </source>
</reference>
<gene>
    <name evidence="2" type="ORF">EPUS_07823</name>
</gene>
<dbReference type="Proteomes" id="UP000019373">
    <property type="component" value="Unassembled WGS sequence"/>
</dbReference>